<reference evidence="1 2" key="1">
    <citation type="journal article" date="2020" name="Front. Microbiol.">
        <title>Single-cell genomics of novel Actinobacteria with the Wood-Ljungdahl pathway discovered in a serpentinizing system.</title>
        <authorList>
            <person name="Merino N."/>
            <person name="Kawai M."/>
            <person name="Boyd E.S."/>
            <person name="Colman D.R."/>
            <person name="McGlynn S.E."/>
            <person name="Nealson K.H."/>
            <person name="Kurokawa K."/>
            <person name="Hongoh Y."/>
        </authorList>
    </citation>
    <scope>NUCLEOTIDE SEQUENCE [LARGE SCALE GENOMIC DNA]</scope>
    <source>
        <strain evidence="1 2">S03</strain>
    </source>
</reference>
<evidence type="ECO:0000313" key="2">
    <source>
        <dbReference type="Proteomes" id="UP000574717"/>
    </source>
</evidence>
<sequence length="36" mass="3810">MMLSLQTMGCHNINFVSPTHVVPQILSALSIALKGG</sequence>
<accession>A0A6V8NN72</accession>
<dbReference type="AlphaFoldDB" id="A0A6V8NN72"/>
<dbReference type="GO" id="GO:0016829">
    <property type="term" value="F:lyase activity"/>
    <property type="evidence" value="ECO:0007669"/>
    <property type="project" value="UniProtKB-KW"/>
</dbReference>
<dbReference type="Proteomes" id="UP000574717">
    <property type="component" value="Unassembled WGS sequence"/>
</dbReference>
<proteinExistence type="predicted"/>
<organism evidence="1 2">
    <name type="scientific">Candidatus Hakubella thermalkaliphila</name>
    <dbReference type="NCBI Taxonomy" id="2754717"/>
    <lineage>
        <taxon>Bacteria</taxon>
        <taxon>Bacillati</taxon>
        <taxon>Actinomycetota</taxon>
        <taxon>Actinomycetota incertae sedis</taxon>
        <taxon>Candidatus Hakubellales</taxon>
        <taxon>Candidatus Hakubellaceae</taxon>
        <taxon>Candidatus Hakubella</taxon>
    </lineage>
</organism>
<dbReference type="EMBL" id="BLRU01000636">
    <property type="protein sequence ID" value="GFP20721.1"/>
    <property type="molecule type" value="Genomic_DNA"/>
</dbReference>
<keyword evidence="1" id="KW-0456">Lyase</keyword>
<gene>
    <name evidence="1" type="ORF">HKBW3S03_02225</name>
</gene>
<protein>
    <submittedName>
        <fullName evidence="1">Putative pyruvate formate lyase activating enzyme</fullName>
    </submittedName>
</protein>
<name>A0A6V8NN72_9ACTN</name>
<comment type="caution">
    <text evidence="1">The sequence shown here is derived from an EMBL/GenBank/DDBJ whole genome shotgun (WGS) entry which is preliminary data.</text>
</comment>
<keyword evidence="1" id="KW-0670">Pyruvate</keyword>
<feature type="non-terminal residue" evidence="1">
    <location>
        <position position="36"/>
    </location>
</feature>
<evidence type="ECO:0000313" key="1">
    <source>
        <dbReference type="EMBL" id="GFP20721.1"/>
    </source>
</evidence>